<accession>A0A814TU47</accession>
<evidence type="ECO:0000256" key="1">
    <source>
        <dbReference type="SAM" id="Phobius"/>
    </source>
</evidence>
<dbReference type="Proteomes" id="UP000663891">
    <property type="component" value="Unassembled WGS sequence"/>
</dbReference>
<dbReference type="OrthoDB" id="9993139at2759"/>
<reference evidence="2" key="1">
    <citation type="submission" date="2021-02" db="EMBL/GenBank/DDBJ databases">
        <authorList>
            <person name="Nowell W R."/>
        </authorList>
    </citation>
    <scope>NUCLEOTIDE SEQUENCE</scope>
</reference>
<proteinExistence type="predicted"/>
<dbReference type="EMBL" id="CAJNON010000281">
    <property type="protein sequence ID" value="CAF1165887.1"/>
    <property type="molecule type" value="Genomic_DNA"/>
</dbReference>
<feature type="transmembrane region" description="Helical" evidence="1">
    <location>
        <begin position="1230"/>
        <end position="1251"/>
    </location>
</feature>
<sequence>MSDRSLKNLFVDARVNLVGIIRDLNLFSNNPFWSSILNYSEKILSTRLFLLFLSLSLLIVTIYASLIVQTHSITLRQFSLSDFEYLQTRYSTTINVPCTHVSNPYHKFIQLSPKFHQICSSLFVDDKWISSLFLFNATSHNILDFRTFTFAQFQSLALLCHTAYQAVYDGYRTFNSTHLITNYLLSRIEFNEIANVLINHLQDYLVANENRTVRVVLMSIAQNRLMSALRTNFYIESEVLSGVSVVHNGIYLTKNETFSGECDCRLEGNQCTYPAGAFYNWTVPELDKPAKSYPPPRYKIPGLMAGCLPLESIRQSTLECLYKQSCINILSIQPNISRPKPLKISLSKFPLNLTIGSIFDKFLFIESWKNTISYEQYFTACSPRSLTYSYSGRLRFATIFTICVSAFGGLVIIWQLITPAIMKIWHLIKGKKQEKQLSIPQEQQLGIEQIILKISPKPINKVTSHVHRTIYTFNLFCSDDENDFEEQYVGIISTRFYILFLLIGFIILSFYTSLMKRTQTYTIDYPTLIEFNQLQSLYSSTLICSCSRFSMSYNRIMSISPRYHQICSSEFLEKTWLSYFDLKEINSSTTLFTGVDFRISGQSFFSLLRDLCKLSKETVNNAIRLFRSRRLVTLNTFSKIQFHDETKIRLKLFQQQTIASFVNLIQLIRSSIQTNRLITDLLNDAGFSPNFNNKTSKWSPIFYYRNIDNSSCSCAYSSQCVRSQGFYLQSDDRDSNPKIIIPGLVLGCYTIDSLLFSNLQCLYQQKCIQLLIDMYYFDAVGLFHPLNNRTAHIQSLEKNKTRFTPNTTIESIVSQLFVEDWRTSKNFSAYYRRCAPKQCTYSIIRRFHMTYMITIMLGFYSGLSVILEIILPHLVRFIRQQWKKRQHNIDSSQTATTTDNLVLPNVKTKNSCLFWKIYRFLRLLNLFSNKSSSTVKEIKRNEIIATRIYIFLFLLSLIVALLYAGPFNDETKTVIIKFPTSNIVNNLYSKNISTLSCPCSTAAVRYSKFLTIIPEYRRICSSDYVKSSYYINLFKQKDRISRRLSAHYRILATFCQQSQRIIKSAQDVFADHELISVETVTYSSFIIQSEALVSKFISQIPADYRRTLTFIMRSFEVNHFLNVFTSNWKLEYTDDEQNHIITTYPNRFSSSNCTCATSFNCTDPITEDIVTGCFPFDGFRLSKFSNLSLGQLNDELFVMTWKNVSNYTAYFHTCHPFECQYTLPNRNDPLTMLTTILGLYAGLIYSLRLIVGQSLRVYQWWLKNRPQSRQQQQQQEQQIERTCIDSMTI</sequence>
<feature type="transmembrane region" description="Helical" evidence="1">
    <location>
        <begin position="948"/>
        <end position="967"/>
    </location>
</feature>
<comment type="caution">
    <text evidence="2">The sequence shown here is derived from an EMBL/GenBank/DDBJ whole genome shotgun (WGS) entry which is preliminary data.</text>
</comment>
<dbReference type="EMBL" id="CAJOAY010000675">
    <property type="protein sequence ID" value="CAF3714020.1"/>
    <property type="molecule type" value="Genomic_DNA"/>
</dbReference>
<feature type="transmembrane region" description="Helical" evidence="1">
    <location>
        <begin position="496"/>
        <end position="514"/>
    </location>
</feature>
<keyword evidence="1" id="KW-1133">Transmembrane helix</keyword>
<evidence type="ECO:0000313" key="4">
    <source>
        <dbReference type="Proteomes" id="UP000663891"/>
    </source>
</evidence>
<feature type="transmembrane region" description="Helical" evidence="1">
    <location>
        <begin position="48"/>
        <end position="68"/>
    </location>
</feature>
<dbReference type="Proteomes" id="UP000663881">
    <property type="component" value="Unassembled WGS sequence"/>
</dbReference>
<organism evidence="2 4">
    <name type="scientific">Adineta steineri</name>
    <dbReference type="NCBI Taxonomy" id="433720"/>
    <lineage>
        <taxon>Eukaryota</taxon>
        <taxon>Metazoa</taxon>
        <taxon>Spiralia</taxon>
        <taxon>Gnathifera</taxon>
        <taxon>Rotifera</taxon>
        <taxon>Eurotatoria</taxon>
        <taxon>Bdelloidea</taxon>
        <taxon>Adinetida</taxon>
        <taxon>Adinetidae</taxon>
        <taxon>Adineta</taxon>
    </lineage>
</organism>
<name>A0A814TU47_9BILA</name>
<evidence type="ECO:0000313" key="2">
    <source>
        <dbReference type="EMBL" id="CAF1165887.1"/>
    </source>
</evidence>
<protein>
    <submittedName>
        <fullName evidence="2">Uncharacterized protein</fullName>
    </submittedName>
</protein>
<keyword evidence="1" id="KW-0472">Membrane</keyword>
<gene>
    <name evidence="3" type="ORF">OKA104_LOCUS13387</name>
    <name evidence="2" type="ORF">VCS650_LOCUS23630</name>
</gene>
<evidence type="ECO:0000313" key="3">
    <source>
        <dbReference type="EMBL" id="CAF3714020.1"/>
    </source>
</evidence>
<feature type="transmembrane region" description="Helical" evidence="1">
    <location>
        <begin position="849"/>
        <end position="875"/>
    </location>
</feature>
<feature type="transmembrane region" description="Helical" evidence="1">
    <location>
        <begin position="394"/>
        <end position="417"/>
    </location>
</feature>
<keyword evidence="1" id="KW-0812">Transmembrane</keyword>